<dbReference type="InterPro" id="IPR043128">
    <property type="entry name" value="Rev_trsase/Diguanyl_cyclase"/>
</dbReference>
<evidence type="ECO:0000256" key="1">
    <source>
        <dbReference type="ARBA" id="ARBA00001946"/>
    </source>
</evidence>
<dbReference type="NCBIfam" id="NF007380">
    <property type="entry name" value="PRK09894.1"/>
    <property type="match status" value="1"/>
</dbReference>
<dbReference type="NCBIfam" id="TIGR00254">
    <property type="entry name" value="GGDEF"/>
    <property type="match status" value="1"/>
</dbReference>
<comment type="cofactor">
    <cofactor evidence="1">
        <name>Mg(2+)</name>
        <dbReference type="ChEBI" id="CHEBI:18420"/>
    </cofactor>
</comment>
<dbReference type="Gene3D" id="3.30.70.270">
    <property type="match status" value="1"/>
</dbReference>
<reference evidence="6 7" key="1">
    <citation type="submission" date="2016-03" db="EMBL/GenBank/DDBJ databases">
        <title>Chemosynthetic sulphur-oxidizing symbionts of marine invertebrate animals are capable of nitrogen fixation.</title>
        <authorList>
            <person name="Petersen J.M."/>
            <person name="Kemper A."/>
            <person name="Gruber-Vodicka H."/>
            <person name="Cardini U."/>
            <person name="Geest Mvander."/>
            <person name="Kleiner M."/>
            <person name="Bulgheresi S."/>
            <person name="Fussmann M."/>
            <person name="Herbold C."/>
            <person name="Seah B.K.B."/>
            <person name="Antony C.Paul."/>
            <person name="Liu D."/>
            <person name="Belitz A."/>
            <person name="Weber M."/>
        </authorList>
    </citation>
    <scope>NUCLEOTIDE SEQUENCE [LARGE SCALE GENOMIC DNA]</scope>
    <source>
        <strain evidence="6">G_D</strain>
    </source>
</reference>
<proteinExistence type="predicted"/>
<dbReference type="InterPro" id="IPR029787">
    <property type="entry name" value="Nucleotide_cyclase"/>
</dbReference>
<evidence type="ECO:0000256" key="3">
    <source>
        <dbReference type="ARBA" id="ARBA00034247"/>
    </source>
</evidence>
<dbReference type="PANTHER" id="PTHR45138:SF9">
    <property type="entry name" value="DIGUANYLATE CYCLASE DGCM-RELATED"/>
    <property type="match status" value="1"/>
</dbReference>
<dbReference type="Proteomes" id="UP000094849">
    <property type="component" value="Unassembled WGS sequence"/>
</dbReference>
<comment type="catalytic activity">
    <reaction evidence="3">
        <text>2 GTP = 3',3'-c-di-GMP + 2 diphosphate</text>
        <dbReference type="Rhea" id="RHEA:24898"/>
        <dbReference type="ChEBI" id="CHEBI:33019"/>
        <dbReference type="ChEBI" id="CHEBI:37565"/>
        <dbReference type="ChEBI" id="CHEBI:58805"/>
        <dbReference type="EC" id="2.7.7.65"/>
    </reaction>
</comment>
<dbReference type="EC" id="2.7.7.65" evidence="2"/>
<comment type="caution">
    <text evidence="6">The sequence shown here is derived from an EMBL/GenBank/DDBJ whole genome shotgun (WGS) entry which is preliminary data.</text>
</comment>
<protein>
    <recommendedName>
        <fullName evidence="2">diguanylate cyclase</fullName>
        <ecNumber evidence="2">2.7.7.65</ecNumber>
    </recommendedName>
</protein>
<dbReference type="SUPFAM" id="SSF55073">
    <property type="entry name" value="Nucleotide cyclase"/>
    <property type="match status" value="1"/>
</dbReference>
<gene>
    <name evidence="6" type="ORF">A3196_17010</name>
</gene>
<dbReference type="Pfam" id="PF00990">
    <property type="entry name" value="GGDEF"/>
    <property type="match status" value="1"/>
</dbReference>
<organism evidence="6 7">
    <name type="scientific">Candidatus Thiodiazotropha endoloripes</name>
    <dbReference type="NCBI Taxonomy" id="1818881"/>
    <lineage>
        <taxon>Bacteria</taxon>
        <taxon>Pseudomonadati</taxon>
        <taxon>Pseudomonadota</taxon>
        <taxon>Gammaproteobacteria</taxon>
        <taxon>Chromatiales</taxon>
        <taxon>Sedimenticolaceae</taxon>
        <taxon>Candidatus Thiodiazotropha</taxon>
    </lineage>
</organism>
<keyword evidence="4" id="KW-0175">Coiled coil</keyword>
<evidence type="ECO:0000256" key="2">
    <source>
        <dbReference type="ARBA" id="ARBA00012528"/>
    </source>
</evidence>
<sequence length="302" mass="35176">MFRLGHEKIKYIIEQLDRAIENHQIWFQNVNRSLACRVPCKPVDLLPDAHRNCEFGKWYYRLDDEILLRHDGFNAIEKEHHHMHNLATQLLIECQDTTVSKIDKYDQFSKSVERLRMQIMSLQRELQDSLFNVDSLTSARTRSGMLTELRRQHELVKRSAFTCSIAMMDFDHFKQINDKHGHQEGDMVLKSVIRYILDSIRPFDMVFRYGGEEFLLCLPGTDLITANCAVERLRSGIENLIISGITKTEMRITASFGMTALSNEIFIEESIHRADQALYHAKTTGRNRLIAWENMNAGLIET</sequence>
<dbReference type="EMBL" id="LVJZ01000003">
    <property type="protein sequence ID" value="ODB98301.1"/>
    <property type="molecule type" value="Genomic_DNA"/>
</dbReference>
<evidence type="ECO:0000259" key="5">
    <source>
        <dbReference type="PROSITE" id="PS50887"/>
    </source>
</evidence>
<dbReference type="STRING" id="1818881.A3196_17010"/>
<accession>A0A1E2UUL6</accession>
<dbReference type="Gene3D" id="1.20.120.30">
    <property type="entry name" value="Aspartate receptor, ligand-binding domain"/>
    <property type="match status" value="1"/>
</dbReference>
<evidence type="ECO:0000256" key="4">
    <source>
        <dbReference type="SAM" id="Coils"/>
    </source>
</evidence>
<dbReference type="AlphaFoldDB" id="A0A1E2UUL6"/>
<dbReference type="InterPro" id="IPR025991">
    <property type="entry name" value="Chemoreceptor_zinc-bind_dom"/>
</dbReference>
<feature type="coiled-coil region" evidence="4">
    <location>
        <begin position="105"/>
        <end position="132"/>
    </location>
</feature>
<dbReference type="RefSeq" id="WP_069024809.1">
    <property type="nucleotide sequence ID" value="NZ_LVJZ01000003.1"/>
</dbReference>
<name>A0A1E2UUL6_9GAMM</name>
<dbReference type="FunFam" id="3.30.70.270:FF:000001">
    <property type="entry name" value="Diguanylate cyclase domain protein"/>
    <property type="match status" value="1"/>
</dbReference>
<dbReference type="InterPro" id="IPR050469">
    <property type="entry name" value="Diguanylate_Cyclase"/>
</dbReference>
<dbReference type="PROSITE" id="PS50887">
    <property type="entry name" value="GGDEF"/>
    <property type="match status" value="1"/>
</dbReference>
<dbReference type="Pfam" id="PF13682">
    <property type="entry name" value="CZB"/>
    <property type="match status" value="1"/>
</dbReference>
<dbReference type="SMART" id="SM00267">
    <property type="entry name" value="GGDEF"/>
    <property type="match status" value="1"/>
</dbReference>
<dbReference type="InterPro" id="IPR000160">
    <property type="entry name" value="GGDEF_dom"/>
</dbReference>
<feature type="domain" description="GGDEF" evidence="5">
    <location>
        <begin position="161"/>
        <end position="294"/>
    </location>
</feature>
<dbReference type="GO" id="GO:0052621">
    <property type="term" value="F:diguanylate cyclase activity"/>
    <property type="evidence" value="ECO:0007669"/>
    <property type="project" value="UniProtKB-EC"/>
</dbReference>
<dbReference type="PANTHER" id="PTHR45138">
    <property type="entry name" value="REGULATORY COMPONENTS OF SENSORY TRANSDUCTION SYSTEM"/>
    <property type="match status" value="1"/>
</dbReference>
<evidence type="ECO:0000313" key="6">
    <source>
        <dbReference type="EMBL" id="ODB98301.1"/>
    </source>
</evidence>
<dbReference type="CDD" id="cd01949">
    <property type="entry name" value="GGDEF"/>
    <property type="match status" value="1"/>
</dbReference>
<evidence type="ECO:0000313" key="7">
    <source>
        <dbReference type="Proteomes" id="UP000094849"/>
    </source>
</evidence>
<keyword evidence="7" id="KW-1185">Reference proteome</keyword>